<protein>
    <submittedName>
        <fullName evidence="1">Uncharacterized protein</fullName>
    </submittedName>
</protein>
<organism evidence="1 2">
    <name type="scientific">Nicotiana attenuata</name>
    <name type="common">Coyote tobacco</name>
    <dbReference type="NCBI Taxonomy" id="49451"/>
    <lineage>
        <taxon>Eukaryota</taxon>
        <taxon>Viridiplantae</taxon>
        <taxon>Streptophyta</taxon>
        <taxon>Embryophyta</taxon>
        <taxon>Tracheophyta</taxon>
        <taxon>Spermatophyta</taxon>
        <taxon>Magnoliopsida</taxon>
        <taxon>eudicotyledons</taxon>
        <taxon>Gunneridae</taxon>
        <taxon>Pentapetalae</taxon>
        <taxon>asterids</taxon>
        <taxon>lamiids</taxon>
        <taxon>Solanales</taxon>
        <taxon>Solanaceae</taxon>
        <taxon>Nicotianoideae</taxon>
        <taxon>Nicotianeae</taxon>
        <taxon>Nicotiana</taxon>
    </lineage>
</organism>
<evidence type="ECO:0000313" key="1">
    <source>
        <dbReference type="EMBL" id="OIS97329.1"/>
    </source>
</evidence>
<dbReference type="EMBL" id="MJEQ01037193">
    <property type="protein sequence ID" value="OIS97329.1"/>
    <property type="molecule type" value="Genomic_DNA"/>
</dbReference>
<gene>
    <name evidence="1" type="ORF">A4A49_60634</name>
</gene>
<evidence type="ECO:0000313" key="2">
    <source>
        <dbReference type="Proteomes" id="UP000187609"/>
    </source>
</evidence>
<accession>A0A1J6HYC2</accession>
<sequence>MKAHIFQISAPLKEKAGYLAKRVNKAERLQRLLQSPEALWIDWANPIFAHTSLVVWELNQKHRMKGSFQDHLLLNQLLLPGEILSFPCSPRDLTLGKLIPWMDHNLYKG</sequence>
<dbReference type="AlphaFoldDB" id="A0A1J6HYC2"/>
<dbReference type="OMA" id="EALWIDC"/>
<reference evidence="1" key="1">
    <citation type="submission" date="2016-11" db="EMBL/GenBank/DDBJ databases">
        <title>The genome of Nicotiana attenuata.</title>
        <authorList>
            <person name="Xu S."/>
            <person name="Brockmoeller T."/>
            <person name="Gaquerel E."/>
            <person name="Navarro A."/>
            <person name="Kuhl H."/>
            <person name="Gase K."/>
            <person name="Ling Z."/>
            <person name="Zhou W."/>
            <person name="Kreitzer C."/>
            <person name="Stanke M."/>
            <person name="Tang H."/>
            <person name="Lyons E."/>
            <person name="Pandey P."/>
            <person name="Pandey S.P."/>
            <person name="Timmermann B."/>
            <person name="Baldwin I.T."/>
        </authorList>
    </citation>
    <scope>NUCLEOTIDE SEQUENCE [LARGE SCALE GENOMIC DNA]</scope>
    <source>
        <strain evidence="1">UT</strain>
    </source>
</reference>
<dbReference type="Gramene" id="OIS97329">
    <property type="protein sequence ID" value="OIS97329"/>
    <property type="gene ID" value="A4A49_60634"/>
</dbReference>
<comment type="caution">
    <text evidence="1">The sequence shown here is derived from an EMBL/GenBank/DDBJ whole genome shotgun (WGS) entry which is preliminary data.</text>
</comment>
<proteinExistence type="predicted"/>
<name>A0A1J6HYC2_NICAT</name>
<dbReference type="Proteomes" id="UP000187609">
    <property type="component" value="Unassembled WGS sequence"/>
</dbReference>
<keyword evidence="2" id="KW-1185">Reference proteome</keyword>